<gene>
    <name evidence="2" type="ORF">KSP39_PZI020028</name>
</gene>
<evidence type="ECO:0000256" key="1">
    <source>
        <dbReference type="SAM" id="MobiDB-lite"/>
    </source>
</evidence>
<keyword evidence="3" id="KW-1185">Reference proteome</keyword>
<feature type="region of interest" description="Disordered" evidence="1">
    <location>
        <begin position="182"/>
        <end position="248"/>
    </location>
</feature>
<name>A0AAP0AZP5_9ASPA</name>
<protein>
    <submittedName>
        <fullName evidence="2">Uncharacterized protein</fullName>
    </submittedName>
</protein>
<reference evidence="2 3" key="1">
    <citation type="journal article" date="2022" name="Nat. Plants">
        <title>Genomes of leafy and leafless Platanthera orchids illuminate the evolution of mycoheterotrophy.</title>
        <authorList>
            <person name="Li M.H."/>
            <person name="Liu K.W."/>
            <person name="Li Z."/>
            <person name="Lu H.C."/>
            <person name="Ye Q.L."/>
            <person name="Zhang D."/>
            <person name="Wang J.Y."/>
            <person name="Li Y.F."/>
            <person name="Zhong Z.M."/>
            <person name="Liu X."/>
            <person name="Yu X."/>
            <person name="Liu D.K."/>
            <person name="Tu X.D."/>
            <person name="Liu B."/>
            <person name="Hao Y."/>
            <person name="Liao X.Y."/>
            <person name="Jiang Y.T."/>
            <person name="Sun W.H."/>
            <person name="Chen J."/>
            <person name="Chen Y.Q."/>
            <person name="Ai Y."/>
            <person name="Zhai J.W."/>
            <person name="Wu S.S."/>
            <person name="Zhou Z."/>
            <person name="Hsiao Y.Y."/>
            <person name="Wu W.L."/>
            <person name="Chen Y.Y."/>
            <person name="Lin Y.F."/>
            <person name="Hsu J.L."/>
            <person name="Li C.Y."/>
            <person name="Wang Z.W."/>
            <person name="Zhao X."/>
            <person name="Zhong W.Y."/>
            <person name="Ma X.K."/>
            <person name="Ma L."/>
            <person name="Huang J."/>
            <person name="Chen G.Z."/>
            <person name="Huang M.Z."/>
            <person name="Huang L."/>
            <person name="Peng D.H."/>
            <person name="Luo Y.B."/>
            <person name="Zou S.Q."/>
            <person name="Chen S.P."/>
            <person name="Lan S."/>
            <person name="Tsai W.C."/>
            <person name="Van de Peer Y."/>
            <person name="Liu Z.J."/>
        </authorList>
    </citation>
    <scope>NUCLEOTIDE SEQUENCE [LARGE SCALE GENOMIC DNA]</scope>
    <source>
        <strain evidence="2">Lor287</strain>
    </source>
</reference>
<feature type="compositionally biased region" description="Polar residues" evidence="1">
    <location>
        <begin position="1"/>
        <end position="37"/>
    </location>
</feature>
<feature type="compositionally biased region" description="Polar residues" evidence="1">
    <location>
        <begin position="183"/>
        <end position="200"/>
    </location>
</feature>
<evidence type="ECO:0000313" key="2">
    <source>
        <dbReference type="EMBL" id="KAK8921191.1"/>
    </source>
</evidence>
<comment type="caution">
    <text evidence="2">The sequence shown here is derived from an EMBL/GenBank/DDBJ whole genome shotgun (WGS) entry which is preliminary data.</text>
</comment>
<accession>A0AAP0AZP5</accession>
<dbReference type="EMBL" id="JBBWWQ010000018">
    <property type="protein sequence ID" value="KAK8921191.1"/>
    <property type="molecule type" value="Genomic_DNA"/>
</dbReference>
<evidence type="ECO:0000313" key="3">
    <source>
        <dbReference type="Proteomes" id="UP001418222"/>
    </source>
</evidence>
<feature type="compositionally biased region" description="Basic and acidic residues" evidence="1">
    <location>
        <begin position="220"/>
        <end position="229"/>
    </location>
</feature>
<organism evidence="2 3">
    <name type="scientific">Platanthera zijinensis</name>
    <dbReference type="NCBI Taxonomy" id="2320716"/>
    <lineage>
        <taxon>Eukaryota</taxon>
        <taxon>Viridiplantae</taxon>
        <taxon>Streptophyta</taxon>
        <taxon>Embryophyta</taxon>
        <taxon>Tracheophyta</taxon>
        <taxon>Spermatophyta</taxon>
        <taxon>Magnoliopsida</taxon>
        <taxon>Liliopsida</taxon>
        <taxon>Asparagales</taxon>
        <taxon>Orchidaceae</taxon>
        <taxon>Orchidoideae</taxon>
        <taxon>Orchideae</taxon>
        <taxon>Orchidinae</taxon>
        <taxon>Platanthera</taxon>
    </lineage>
</organism>
<feature type="region of interest" description="Disordered" evidence="1">
    <location>
        <begin position="1"/>
        <end position="47"/>
    </location>
</feature>
<feature type="compositionally biased region" description="Polar residues" evidence="1">
    <location>
        <begin position="285"/>
        <end position="300"/>
    </location>
</feature>
<sequence length="397" mass="44370">MGFITSKRSSQLTNALPKIKSTSGGKSYSSHQLNDASRSPCKNKDLDLRPRKKSHAVFIESEIEDIDLEKQLKVAQEMSSESDCLWLSSDCNSLYSLVSDQSGEIWELSGSNLSPKSDFFMGGPSVKDLSVYGSSCSSLSTLDDTTGCICESDRTSIWISSLDVTPEGTQFVQQKNEVDFSYSDLSSPSHNSRRNSQLKISYSSSNSTNYSHLRKPSRSSSREFSEPDKSCLPISPRKNGRLARTKEINVLKSVDSKLRKTNSIPTSRNIMQRPESIQMPKKSTKTSVLSGKSTRKSNPATLHLSSSSPQHSSRLVLCKSSTKECNSYTKKESQLKVQKQTHKQEELPMKPLLEFEDSHFQESLIEGVSIEKLIGLDEFDGFEGLDANFREEFHFHL</sequence>
<dbReference type="PANTHER" id="PTHR36707">
    <property type="entry name" value="T20M3.17 PROTEIN"/>
    <property type="match status" value="1"/>
</dbReference>
<dbReference type="AlphaFoldDB" id="A0AAP0AZP5"/>
<feature type="region of interest" description="Disordered" evidence="1">
    <location>
        <begin position="271"/>
        <end position="308"/>
    </location>
</feature>
<feature type="compositionally biased region" description="Low complexity" evidence="1">
    <location>
        <begin position="201"/>
        <end position="211"/>
    </location>
</feature>
<proteinExistence type="predicted"/>
<dbReference type="PANTHER" id="PTHR36707:SF1">
    <property type="entry name" value="T20M3.17 PROTEIN"/>
    <property type="match status" value="1"/>
</dbReference>
<dbReference type="Proteomes" id="UP001418222">
    <property type="component" value="Unassembled WGS sequence"/>
</dbReference>